<name>A0A5B7GK57_PORTR</name>
<dbReference type="Proteomes" id="UP000324222">
    <property type="component" value="Unassembled WGS sequence"/>
</dbReference>
<evidence type="ECO:0000313" key="1">
    <source>
        <dbReference type="EMBL" id="MPC57398.1"/>
    </source>
</evidence>
<gene>
    <name evidence="1" type="ORF">E2C01_051377</name>
</gene>
<comment type="caution">
    <text evidence="1">The sequence shown here is derived from an EMBL/GenBank/DDBJ whole genome shotgun (WGS) entry which is preliminary data.</text>
</comment>
<protein>
    <submittedName>
        <fullName evidence="1">Uncharacterized protein</fullName>
    </submittedName>
</protein>
<proteinExistence type="predicted"/>
<reference evidence="1 2" key="1">
    <citation type="submission" date="2019-05" db="EMBL/GenBank/DDBJ databases">
        <title>Another draft genome of Portunus trituberculatus and its Hox gene families provides insights of decapod evolution.</title>
        <authorList>
            <person name="Jeong J.-H."/>
            <person name="Song I."/>
            <person name="Kim S."/>
            <person name="Choi T."/>
            <person name="Kim D."/>
            <person name="Ryu S."/>
            <person name="Kim W."/>
        </authorList>
    </citation>
    <scope>NUCLEOTIDE SEQUENCE [LARGE SCALE GENOMIC DNA]</scope>
    <source>
        <tissue evidence="1">Muscle</tissue>
    </source>
</reference>
<dbReference type="EMBL" id="VSRR010014754">
    <property type="protein sequence ID" value="MPC57398.1"/>
    <property type="molecule type" value="Genomic_DNA"/>
</dbReference>
<accession>A0A5B7GK57</accession>
<keyword evidence="2" id="KW-1185">Reference proteome</keyword>
<evidence type="ECO:0000313" key="2">
    <source>
        <dbReference type="Proteomes" id="UP000324222"/>
    </source>
</evidence>
<sequence>MKMNEQLRERIRLDIAGWVEGGERVGDNERGEEGARYTTNYALHNLMGRSGKGACQGQRGRGADILGCVVWTGNFLIVVTSVGEKISEIFSPPSLIPSLISCSCSSYSSPRIQA</sequence>
<organism evidence="1 2">
    <name type="scientific">Portunus trituberculatus</name>
    <name type="common">Swimming crab</name>
    <name type="synonym">Neptunus trituberculatus</name>
    <dbReference type="NCBI Taxonomy" id="210409"/>
    <lineage>
        <taxon>Eukaryota</taxon>
        <taxon>Metazoa</taxon>
        <taxon>Ecdysozoa</taxon>
        <taxon>Arthropoda</taxon>
        <taxon>Crustacea</taxon>
        <taxon>Multicrustacea</taxon>
        <taxon>Malacostraca</taxon>
        <taxon>Eumalacostraca</taxon>
        <taxon>Eucarida</taxon>
        <taxon>Decapoda</taxon>
        <taxon>Pleocyemata</taxon>
        <taxon>Brachyura</taxon>
        <taxon>Eubrachyura</taxon>
        <taxon>Portunoidea</taxon>
        <taxon>Portunidae</taxon>
        <taxon>Portuninae</taxon>
        <taxon>Portunus</taxon>
    </lineage>
</organism>
<dbReference type="AlphaFoldDB" id="A0A5B7GK57"/>